<reference evidence="1 2" key="2">
    <citation type="submission" date="2018-11" db="EMBL/GenBank/DDBJ databases">
        <authorList>
            <consortium name="Pathogen Informatics"/>
        </authorList>
    </citation>
    <scope>NUCLEOTIDE SEQUENCE [LARGE SCALE GENOMIC DNA]</scope>
</reference>
<evidence type="ECO:0000313" key="1">
    <source>
        <dbReference type="EMBL" id="VDO01657.1"/>
    </source>
</evidence>
<keyword evidence="2" id="KW-1185">Reference proteome</keyword>
<evidence type="ECO:0000313" key="3">
    <source>
        <dbReference type="WBParaSite" id="HNAJ_0000580401-mRNA-1"/>
    </source>
</evidence>
<gene>
    <name evidence="1" type="ORF">HNAJ_LOCUS5797</name>
</gene>
<protein>
    <submittedName>
        <fullName evidence="3">NR LBD domain-containing protein</fullName>
    </submittedName>
</protein>
<organism evidence="3">
    <name type="scientific">Rodentolepis nana</name>
    <name type="common">Dwarf tapeworm</name>
    <name type="synonym">Hymenolepis nana</name>
    <dbReference type="NCBI Taxonomy" id="102285"/>
    <lineage>
        <taxon>Eukaryota</taxon>
        <taxon>Metazoa</taxon>
        <taxon>Spiralia</taxon>
        <taxon>Lophotrochozoa</taxon>
        <taxon>Platyhelminthes</taxon>
        <taxon>Cestoda</taxon>
        <taxon>Eucestoda</taxon>
        <taxon>Cyclophyllidea</taxon>
        <taxon>Hymenolepididae</taxon>
        <taxon>Rodentolepis</taxon>
    </lineage>
</organism>
<accession>A0A0R3TFG3</accession>
<proteinExistence type="predicted"/>
<dbReference type="AlphaFoldDB" id="A0A0R3TFG3"/>
<name>A0A0R3TFG3_RODNA</name>
<dbReference type="EMBL" id="UZAE01005446">
    <property type="protein sequence ID" value="VDO01657.1"/>
    <property type="molecule type" value="Genomic_DNA"/>
</dbReference>
<dbReference type="Proteomes" id="UP000278807">
    <property type="component" value="Unassembled WGS sequence"/>
</dbReference>
<evidence type="ECO:0000313" key="2">
    <source>
        <dbReference type="Proteomes" id="UP000278807"/>
    </source>
</evidence>
<sequence>MTQEVGSTGYDLRFDRHRCGIPHEKFDPQRHEDMYINLDRLPNTAPIMRFDKFFIKPANSNEEGIDIPLIIAGPIYALSELIWEEEELFTFIENLDGCSYRNPQPYNEECPVCKAVHLILTTCTTYEDCKQVLKDLKPLLIYQVCHEIWCRLLPQPIAIEGIVQNRFDAFVYSYITRFYDMSRPLGDKAGPTKTLSWPERREVMLEWTNGYAFQTHYLISKGPENSKIQRIAAGFILTFMLRFLRGYTTLSVPELSTNPNSPYFLLDAIKATYEKQLNIIDGVVLHLYPVLLFIPNCDQTEAEVKKLLKDVMRIMLTMNVQEAFMPGADIQQYYTHIKACELHPGMCICRWAKYLESNPRGSPDDVGMITCPQGSTSLSQAPGPNRDEGRVYIRRGKGIDIRAILRGF</sequence>
<dbReference type="OrthoDB" id="6229640at2759"/>
<dbReference type="WBParaSite" id="HNAJ_0000580401-mRNA-1">
    <property type="protein sequence ID" value="HNAJ_0000580401-mRNA-1"/>
    <property type="gene ID" value="HNAJ_0000580401"/>
</dbReference>
<reference evidence="3" key="1">
    <citation type="submission" date="2017-02" db="UniProtKB">
        <authorList>
            <consortium name="WormBaseParasite"/>
        </authorList>
    </citation>
    <scope>IDENTIFICATION</scope>
</reference>